<organism evidence="1 2">
    <name type="scientific">Chroogloeocystis siderophila 5.2 s.c.1</name>
    <dbReference type="NCBI Taxonomy" id="247279"/>
    <lineage>
        <taxon>Bacteria</taxon>
        <taxon>Bacillati</taxon>
        <taxon>Cyanobacteriota</taxon>
        <taxon>Cyanophyceae</taxon>
        <taxon>Oscillatoriophycideae</taxon>
        <taxon>Chroococcales</taxon>
        <taxon>Chroococcaceae</taxon>
        <taxon>Chroogloeocystis</taxon>
    </lineage>
</organism>
<evidence type="ECO:0000313" key="2">
    <source>
        <dbReference type="Proteomes" id="UP000185984"/>
    </source>
</evidence>
<dbReference type="AlphaFoldDB" id="A0A1U7HDA6"/>
<dbReference type="RefSeq" id="WP_073551530.1">
    <property type="nucleotide sequence ID" value="NZ_CAWMVK010000019.1"/>
</dbReference>
<name>A0A1U7HDA6_9CHRO</name>
<proteinExistence type="predicted"/>
<accession>A0A1U7HDA6</accession>
<dbReference type="EMBL" id="MRCC01000026">
    <property type="protein sequence ID" value="OKH21525.1"/>
    <property type="molecule type" value="Genomic_DNA"/>
</dbReference>
<dbReference type="OrthoDB" id="529979at2"/>
<gene>
    <name evidence="1" type="ORF">NIES1031_21730</name>
</gene>
<keyword evidence="2" id="KW-1185">Reference proteome</keyword>
<protein>
    <recommendedName>
        <fullName evidence="3">Alpha/beta hydrolase</fullName>
    </recommendedName>
</protein>
<comment type="caution">
    <text evidence="1">The sequence shown here is derived from an EMBL/GenBank/DDBJ whole genome shotgun (WGS) entry which is preliminary data.</text>
</comment>
<evidence type="ECO:0000313" key="1">
    <source>
        <dbReference type="EMBL" id="OKH21525.1"/>
    </source>
</evidence>
<evidence type="ECO:0008006" key="3">
    <source>
        <dbReference type="Google" id="ProtNLM"/>
    </source>
</evidence>
<dbReference type="STRING" id="247279.NIES1031_21730"/>
<reference evidence="1 2" key="1">
    <citation type="submission" date="2016-11" db="EMBL/GenBank/DDBJ databases">
        <title>Draft Genome Sequences of Nine Cyanobacterial Strains from Diverse Habitats.</title>
        <authorList>
            <person name="Zhu T."/>
            <person name="Hou S."/>
            <person name="Lu X."/>
            <person name="Hess W.R."/>
        </authorList>
    </citation>
    <scope>NUCLEOTIDE SEQUENCE [LARGE SCALE GENOMIC DNA]</scope>
    <source>
        <strain evidence="1 2">5.2 s.c.1</strain>
    </source>
</reference>
<dbReference type="Proteomes" id="UP000185984">
    <property type="component" value="Unassembled WGS sequence"/>
</dbReference>
<sequence length="185" mass="20122">MSIVICPGVHAPELTQEFIQGLNATSSYVNNFLVFPTHDYTVLSPLHILQFLQSQLGDPQQSSPAVVFIAFSAGVVGAITAASLWQSLGGQVLALIAIDGWGVPLFGNFPLHRLSHDYFTHWSSAMLGSGSANFYAEPAVDHLTLWRSPQNVSGCYVENSQPLISLTAAEFLIMLLEQYKIRNAS</sequence>